<reference evidence="2 3" key="1">
    <citation type="submission" date="2020-05" db="EMBL/GenBank/DDBJ databases">
        <title>Nakamurella sp. DB0629 isolated from air conditioner.</title>
        <authorList>
            <person name="Kim D.H."/>
            <person name="Kim D.-U."/>
        </authorList>
    </citation>
    <scope>NUCLEOTIDE SEQUENCE [LARGE SCALE GENOMIC DNA]</scope>
    <source>
        <strain evidence="2 3">DB0629</strain>
    </source>
</reference>
<keyword evidence="1" id="KW-1133">Transmembrane helix</keyword>
<organism evidence="2 3">
    <name type="scientific">Nakamurella aerolata</name>
    <dbReference type="NCBI Taxonomy" id="1656892"/>
    <lineage>
        <taxon>Bacteria</taxon>
        <taxon>Bacillati</taxon>
        <taxon>Actinomycetota</taxon>
        <taxon>Actinomycetes</taxon>
        <taxon>Nakamurellales</taxon>
        <taxon>Nakamurellaceae</taxon>
        <taxon>Nakamurella</taxon>
    </lineage>
</organism>
<feature type="transmembrane region" description="Helical" evidence="1">
    <location>
        <begin position="88"/>
        <end position="110"/>
    </location>
</feature>
<evidence type="ECO:0000313" key="3">
    <source>
        <dbReference type="Proteomes" id="UP000562984"/>
    </source>
</evidence>
<sequence length="131" mass="13738">MTAAQPQRPADPERGLRGAISAALVLEAIAVLLAIAVAQNTGSGTGAAGVGYIVVLALALIGACVYVKRSWHPWLVAGLQVAAVAGWWVNASLGVVGIIFTLVFAVIYGLRFEYRRRDRAGLLPGQPNFRG</sequence>
<dbReference type="Pfam" id="PF14017">
    <property type="entry name" value="DUF4233"/>
    <property type="match status" value="1"/>
</dbReference>
<gene>
    <name evidence="2" type="ORF">HKD39_12775</name>
</gene>
<keyword evidence="1" id="KW-0812">Transmembrane</keyword>
<evidence type="ECO:0000256" key="1">
    <source>
        <dbReference type="SAM" id="Phobius"/>
    </source>
</evidence>
<dbReference type="InterPro" id="IPR025327">
    <property type="entry name" value="DUF4233"/>
</dbReference>
<dbReference type="EMBL" id="JABEND010000007">
    <property type="protein sequence ID" value="NNG36568.1"/>
    <property type="molecule type" value="Genomic_DNA"/>
</dbReference>
<protein>
    <submittedName>
        <fullName evidence="2">DUF4233 domain-containing protein</fullName>
    </submittedName>
</protein>
<feature type="transmembrane region" description="Helical" evidence="1">
    <location>
        <begin position="20"/>
        <end position="38"/>
    </location>
</feature>
<dbReference type="AlphaFoldDB" id="A0A849ABQ2"/>
<keyword evidence="3" id="KW-1185">Reference proteome</keyword>
<dbReference type="RefSeq" id="WP_171200264.1">
    <property type="nucleotide sequence ID" value="NZ_JABEND010000007.1"/>
</dbReference>
<proteinExistence type="predicted"/>
<comment type="caution">
    <text evidence="2">The sequence shown here is derived from an EMBL/GenBank/DDBJ whole genome shotgun (WGS) entry which is preliminary data.</text>
</comment>
<dbReference type="Proteomes" id="UP000562984">
    <property type="component" value="Unassembled WGS sequence"/>
</dbReference>
<feature type="transmembrane region" description="Helical" evidence="1">
    <location>
        <begin position="50"/>
        <end position="68"/>
    </location>
</feature>
<accession>A0A849ABQ2</accession>
<keyword evidence="1" id="KW-0472">Membrane</keyword>
<evidence type="ECO:0000313" key="2">
    <source>
        <dbReference type="EMBL" id="NNG36568.1"/>
    </source>
</evidence>
<name>A0A849ABQ2_9ACTN</name>